<comment type="caution">
    <text evidence="10">The sequence shown here is derived from an EMBL/GenBank/DDBJ whole genome shotgun (WGS) entry which is preliminary data.</text>
</comment>
<dbReference type="GO" id="GO:0009847">
    <property type="term" value="P:spore germination"/>
    <property type="evidence" value="ECO:0007669"/>
    <property type="project" value="InterPro"/>
</dbReference>
<keyword evidence="6" id="KW-0564">Palmitate</keyword>
<evidence type="ECO:0000259" key="8">
    <source>
        <dbReference type="Pfam" id="PF05504"/>
    </source>
</evidence>
<proteinExistence type="inferred from homology"/>
<keyword evidence="5" id="KW-0472">Membrane</keyword>
<keyword evidence="4" id="KW-0732">Signal</keyword>
<comment type="subcellular location">
    <subcellularLocation>
        <location evidence="1">Membrane</location>
        <topology evidence="1">Lipid-anchor</topology>
    </subcellularLocation>
</comment>
<feature type="domain" description="Spore germination GerAC-like C-terminal" evidence="8">
    <location>
        <begin position="183"/>
        <end position="332"/>
    </location>
</feature>
<dbReference type="PANTHER" id="PTHR35789:SF1">
    <property type="entry name" value="SPORE GERMINATION PROTEIN B3"/>
    <property type="match status" value="1"/>
</dbReference>
<evidence type="ECO:0000256" key="2">
    <source>
        <dbReference type="ARBA" id="ARBA00007886"/>
    </source>
</evidence>
<keyword evidence="3" id="KW-0309">Germination</keyword>
<dbReference type="Pfam" id="PF05504">
    <property type="entry name" value="Spore_GerAC"/>
    <property type="match status" value="1"/>
</dbReference>
<accession>A0A5D4U501</accession>
<dbReference type="Pfam" id="PF25198">
    <property type="entry name" value="Spore_GerAC_N"/>
    <property type="match status" value="1"/>
</dbReference>
<protein>
    <submittedName>
        <fullName evidence="10">Ger(X)C family spore germination protein</fullName>
    </submittedName>
</protein>
<dbReference type="AlphaFoldDB" id="A0A5D4U501"/>
<dbReference type="EMBL" id="VTEZ01000001">
    <property type="protein sequence ID" value="TYS88907.1"/>
    <property type="molecule type" value="Genomic_DNA"/>
</dbReference>
<dbReference type="Proteomes" id="UP000324269">
    <property type="component" value="Unassembled WGS sequence"/>
</dbReference>
<reference evidence="10 11" key="1">
    <citation type="submission" date="2019-08" db="EMBL/GenBank/DDBJ databases">
        <title>Bacillus genomes from the desert of Cuatro Cienegas, Coahuila.</title>
        <authorList>
            <person name="Olmedo-Alvarez G."/>
        </authorList>
    </citation>
    <scope>NUCLEOTIDE SEQUENCE [LARGE SCALE GENOMIC DNA]</scope>
    <source>
        <strain evidence="10 11">CH87b_3T</strain>
    </source>
</reference>
<dbReference type="InterPro" id="IPR038501">
    <property type="entry name" value="Spore_GerAC_C_sf"/>
</dbReference>
<dbReference type="PANTHER" id="PTHR35789">
    <property type="entry name" value="SPORE GERMINATION PROTEIN B3"/>
    <property type="match status" value="1"/>
</dbReference>
<dbReference type="NCBIfam" id="TIGR02887">
    <property type="entry name" value="spore_ger_x_C"/>
    <property type="match status" value="1"/>
</dbReference>
<keyword evidence="7" id="KW-0449">Lipoprotein</keyword>
<dbReference type="GO" id="GO:0016020">
    <property type="term" value="C:membrane"/>
    <property type="evidence" value="ECO:0007669"/>
    <property type="project" value="UniProtKB-SubCell"/>
</dbReference>
<evidence type="ECO:0000256" key="7">
    <source>
        <dbReference type="ARBA" id="ARBA00023288"/>
    </source>
</evidence>
<evidence type="ECO:0000256" key="1">
    <source>
        <dbReference type="ARBA" id="ARBA00004635"/>
    </source>
</evidence>
<dbReference type="InterPro" id="IPR008844">
    <property type="entry name" value="Spore_GerAC-like"/>
</dbReference>
<evidence type="ECO:0000256" key="4">
    <source>
        <dbReference type="ARBA" id="ARBA00022729"/>
    </source>
</evidence>
<evidence type="ECO:0000256" key="5">
    <source>
        <dbReference type="ARBA" id="ARBA00023136"/>
    </source>
</evidence>
<gene>
    <name evidence="10" type="ORF">FZC85_04195</name>
</gene>
<dbReference type="InterPro" id="IPR046953">
    <property type="entry name" value="Spore_GerAC-like_C"/>
</dbReference>
<comment type="similarity">
    <text evidence="2">Belongs to the GerABKC lipoprotein family.</text>
</comment>
<evidence type="ECO:0000313" key="11">
    <source>
        <dbReference type="Proteomes" id="UP000324269"/>
    </source>
</evidence>
<evidence type="ECO:0000259" key="9">
    <source>
        <dbReference type="Pfam" id="PF25198"/>
    </source>
</evidence>
<dbReference type="Gene3D" id="3.30.300.210">
    <property type="entry name" value="Nutrient germinant receptor protein C, domain 3"/>
    <property type="match status" value="1"/>
</dbReference>
<name>A0A5D4U501_9BACI</name>
<evidence type="ECO:0000256" key="6">
    <source>
        <dbReference type="ARBA" id="ARBA00023139"/>
    </source>
</evidence>
<evidence type="ECO:0000256" key="3">
    <source>
        <dbReference type="ARBA" id="ARBA00022544"/>
    </source>
</evidence>
<evidence type="ECO:0000313" key="10">
    <source>
        <dbReference type="EMBL" id="TYS88907.1"/>
    </source>
</evidence>
<sequence length="338" mass="38219">MMSGCWDTRDINHRVMPVVLGISKESDQYKVFLQIPHPQQDIIQTKVVIGVGETINEVVDNISADMESSVDLLHVKVIVIDRHLAEEGVKDLISGIMRSRDVSSKALVAICNDDINQFFKSMEKNTSPGGTTLLDFFEKNAGWDPQIALTRVWEVYRSIHSYTRDVAIPMLRLGETTLVDHVGSAVIKNGRMVEEINANETLLYNAFNGESTQGKIEVLNEGSVLILGNTIEHTSEVQKEPFLYTKIKLDVMILETKGDPTEKMIEKGLEKLLTDRLNKMFSKLQKSEADILGLGQFFRKEIPRMDLKEWRSKYYQNLSTDFVVDVDIRNSGNLKNPG</sequence>
<dbReference type="OrthoDB" id="9816067at2"/>
<organism evidence="10 11">
    <name type="scientific">Rossellomorea aquimaris</name>
    <dbReference type="NCBI Taxonomy" id="189382"/>
    <lineage>
        <taxon>Bacteria</taxon>
        <taxon>Bacillati</taxon>
        <taxon>Bacillota</taxon>
        <taxon>Bacilli</taxon>
        <taxon>Bacillales</taxon>
        <taxon>Bacillaceae</taxon>
        <taxon>Rossellomorea</taxon>
    </lineage>
</organism>
<feature type="domain" description="Spore germination protein N-terminal" evidence="9">
    <location>
        <begin position="7"/>
        <end position="172"/>
    </location>
</feature>
<dbReference type="InterPro" id="IPR057336">
    <property type="entry name" value="GerAC_N"/>
</dbReference>